<protein>
    <recommendedName>
        <fullName evidence="3">HPr domain-containing protein</fullName>
    </recommendedName>
</protein>
<proteinExistence type="predicted"/>
<organism evidence="1 2">
    <name type="scientific">Williamsia marianensis</name>
    <dbReference type="NCBI Taxonomy" id="85044"/>
    <lineage>
        <taxon>Bacteria</taxon>
        <taxon>Bacillati</taxon>
        <taxon>Actinomycetota</taxon>
        <taxon>Actinomycetes</taxon>
        <taxon>Mycobacteriales</taxon>
        <taxon>Nocardiaceae</taxon>
        <taxon>Williamsia</taxon>
    </lineage>
</organism>
<dbReference type="AlphaFoldDB" id="A0A2G3PQU1"/>
<gene>
    <name evidence="1" type="ORF">CSW57_02335</name>
</gene>
<evidence type="ECO:0000313" key="2">
    <source>
        <dbReference type="Proteomes" id="UP000225108"/>
    </source>
</evidence>
<evidence type="ECO:0008006" key="3">
    <source>
        <dbReference type="Google" id="ProtNLM"/>
    </source>
</evidence>
<name>A0A2G3PQU1_WILMA</name>
<dbReference type="EMBL" id="PEBD01000004">
    <property type="protein sequence ID" value="PHV68121.1"/>
    <property type="molecule type" value="Genomic_DNA"/>
</dbReference>
<reference evidence="1 2" key="1">
    <citation type="submission" date="2017-10" db="EMBL/GenBank/DDBJ databases">
        <title>The draft genome sequence of Williamsia sp. BULT 1.1 isolated from the semi-arid grassland soils from South Africa.</title>
        <authorList>
            <person name="Kabwe M.H."/>
            <person name="Govender N."/>
            <person name="Mutseka Lunga P."/>
            <person name="Vikram S."/>
            <person name="Makhalanyane T.P."/>
        </authorList>
    </citation>
    <scope>NUCLEOTIDE SEQUENCE [LARGE SCALE GENOMIC DNA]</scope>
    <source>
        <strain evidence="1 2">BULT 1.1</strain>
    </source>
</reference>
<dbReference type="Proteomes" id="UP000225108">
    <property type="component" value="Unassembled WGS sequence"/>
</dbReference>
<sequence length="108" mass="12371">MYLQDFESAGTLTFDAAEKISWKTSEFDTKIMLVVDRRRVNANCLALCWDELDIHRGTPVAITVGEGPTHNDAEERRALVAMVDYFQSMTVPESPKSRRRRRFSFGGR</sequence>
<dbReference type="RefSeq" id="WP_099381276.1">
    <property type="nucleotide sequence ID" value="NZ_PEBD01000004.1"/>
</dbReference>
<evidence type="ECO:0000313" key="1">
    <source>
        <dbReference type="EMBL" id="PHV68121.1"/>
    </source>
</evidence>
<accession>A0A2G3PQU1</accession>
<comment type="caution">
    <text evidence="1">The sequence shown here is derived from an EMBL/GenBank/DDBJ whole genome shotgun (WGS) entry which is preliminary data.</text>
</comment>